<gene>
    <name evidence="3" type="ORF">EGR_01276</name>
</gene>
<evidence type="ECO:0000313" key="4">
    <source>
        <dbReference type="Proteomes" id="UP000019149"/>
    </source>
</evidence>
<evidence type="ECO:0000259" key="2">
    <source>
        <dbReference type="Pfam" id="PF00089"/>
    </source>
</evidence>
<dbReference type="EMBL" id="APAU02000005">
    <property type="protein sequence ID" value="EUB63653.1"/>
    <property type="molecule type" value="Genomic_DNA"/>
</dbReference>
<dbReference type="KEGG" id="egl:EGR_01276"/>
<feature type="transmembrane region" description="Helical" evidence="1">
    <location>
        <begin position="73"/>
        <end position="93"/>
    </location>
</feature>
<dbReference type="AlphaFoldDB" id="W6UR10"/>
<dbReference type="GeneID" id="36336991"/>
<keyword evidence="1" id="KW-0472">Membrane</keyword>
<proteinExistence type="predicted"/>
<comment type="caution">
    <text evidence="3">The sequence shown here is derived from an EMBL/GenBank/DDBJ whole genome shotgun (WGS) entry which is preliminary data.</text>
</comment>
<keyword evidence="4" id="KW-1185">Reference proteome</keyword>
<organism evidence="3 4">
    <name type="scientific">Echinococcus granulosus</name>
    <name type="common">Hydatid tapeworm</name>
    <dbReference type="NCBI Taxonomy" id="6210"/>
    <lineage>
        <taxon>Eukaryota</taxon>
        <taxon>Metazoa</taxon>
        <taxon>Spiralia</taxon>
        <taxon>Lophotrochozoa</taxon>
        <taxon>Platyhelminthes</taxon>
        <taxon>Cestoda</taxon>
        <taxon>Eucestoda</taxon>
        <taxon>Cyclophyllidea</taxon>
        <taxon>Taeniidae</taxon>
        <taxon>Echinococcus</taxon>
        <taxon>Echinococcus granulosus group</taxon>
    </lineage>
</organism>
<evidence type="ECO:0000313" key="3">
    <source>
        <dbReference type="EMBL" id="EUB63653.1"/>
    </source>
</evidence>
<dbReference type="Gene3D" id="2.40.10.10">
    <property type="entry name" value="Trypsin-like serine proteases"/>
    <property type="match status" value="1"/>
</dbReference>
<dbReference type="InterPro" id="IPR043504">
    <property type="entry name" value="Peptidase_S1_PA_chymotrypsin"/>
</dbReference>
<dbReference type="OrthoDB" id="6239892at2759"/>
<dbReference type="OMA" id="RRGEHRY"/>
<dbReference type="CTD" id="36336991"/>
<reference evidence="3 4" key="1">
    <citation type="journal article" date="2013" name="Nat. Genet.">
        <title>The genome of the hydatid tapeworm Echinococcus granulosus.</title>
        <authorList>
            <person name="Zheng H."/>
            <person name="Zhang W."/>
            <person name="Zhang L."/>
            <person name="Zhang Z."/>
            <person name="Li J."/>
            <person name="Lu G."/>
            <person name="Zhu Y."/>
            <person name="Wang Y."/>
            <person name="Huang Y."/>
            <person name="Liu J."/>
            <person name="Kang H."/>
            <person name="Chen J."/>
            <person name="Wang L."/>
            <person name="Chen A."/>
            <person name="Yu S."/>
            <person name="Gao Z."/>
            <person name="Jin L."/>
            <person name="Gu W."/>
            <person name="Wang Z."/>
            <person name="Zhao L."/>
            <person name="Shi B."/>
            <person name="Wen H."/>
            <person name="Lin R."/>
            <person name="Jones M.K."/>
            <person name="Brejova B."/>
            <person name="Vinar T."/>
            <person name="Zhao G."/>
            <person name="McManus D.P."/>
            <person name="Chen Z."/>
            <person name="Zhou Y."/>
            <person name="Wang S."/>
        </authorList>
    </citation>
    <scope>NUCLEOTIDE SEQUENCE [LARGE SCALE GENOMIC DNA]</scope>
</reference>
<dbReference type="SUPFAM" id="SSF50494">
    <property type="entry name" value="Trypsin-like serine proteases"/>
    <property type="match status" value="1"/>
</dbReference>
<dbReference type="RefSeq" id="XP_024354849.1">
    <property type="nucleotide sequence ID" value="XM_024490525.1"/>
</dbReference>
<dbReference type="InterPro" id="IPR009003">
    <property type="entry name" value="Peptidase_S1_PA"/>
</dbReference>
<dbReference type="GO" id="GO:0004252">
    <property type="term" value="F:serine-type endopeptidase activity"/>
    <property type="evidence" value="ECO:0007669"/>
    <property type="project" value="InterPro"/>
</dbReference>
<name>W6UR10_ECHGR</name>
<keyword evidence="1" id="KW-1133">Transmembrane helix</keyword>
<dbReference type="GO" id="GO:0006508">
    <property type="term" value="P:proteolysis"/>
    <property type="evidence" value="ECO:0007669"/>
    <property type="project" value="InterPro"/>
</dbReference>
<sequence>MHIKKAIAWETEIFIPLHYWKETLSCLIWFGRFLVGVRSNAHMGNLKNKRAFERLLPKRAAVHSLAAKQEMDAFTILFLSSYLATISGLLIEYPMSIEKAPFMATVGNCSGAIVSRNLVLVSGKCLCLRNRPTVIFAGTSWSNVNYLPKKEHRIRRFIFEREYGYCSQSRRSDFVLVELEDSLVYSHRVQPIQLYCATHLPSQLAALGFHFPGQLYGFLNEALINVRRGEHRYLQALNYDIPSDAVGPLVSVHADGKQPHLVGVYSHRYGKTSFFKSLDHTSCNWVRSRVLENQRMGWRHSLSSSPLPFQHPFSNKPMKKTY</sequence>
<protein>
    <recommendedName>
        <fullName evidence="2">Peptidase S1 domain-containing protein</fullName>
    </recommendedName>
</protein>
<accession>W6UR10</accession>
<feature type="domain" description="Peptidase S1" evidence="2">
    <location>
        <begin position="100"/>
        <end position="196"/>
    </location>
</feature>
<keyword evidence="1" id="KW-0812">Transmembrane</keyword>
<dbReference type="InterPro" id="IPR001254">
    <property type="entry name" value="Trypsin_dom"/>
</dbReference>
<evidence type="ECO:0000256" key="1">
    <source>
        <dbReference type="SAM" id="Phobius"/>
    </source>
</evidence>
<dbReference type="Proteomes" id="UP000019149">
    <property type="component" value="Unassembled WGS sequence"/>
</dbReference>
<dbReference type="STRING" id="6210.W6UR10"/>
<dbReference type="Pfam" id="PF00089">
    <property type="entry name" value="Trypsin"/>
    <property type="match status" value="1"/>
</dbReference>